<evidence type="ECO:0000313" key="5">
    <source>
        <dbReference type="EMBL" id="VAW68887.1"/>
    </source>
</evidence>
<dbReference type="SMART" id="SM00237">
    <property type="entry name" value="Calx_beta"/>
    <property type="match status" value="1"/>
</dbReference>
<dbReference type="Gene3D" id="2.60.40.2030">
    <property type="match status" value="1"/>
</dbReference>
<dbReference type="GO" id="GO:0004035">
    <property type="term" value="F:alkaline phosphatase activity"/>
    <property type="evidence" value="ECO:0007669"/>
    <property type="project" value="UniProtKB-EC"/>
</dbReference>
<accession>A0A3B0XZY7</accession>
<keyword evidence="3" id="KW-0106">Calcium</keyword>
<dbReference type="InterPro" id="IPR011460">
    <property type="entry name" value="Lcl_C"/>
</dbReference>
<evidence type="ECO:0000256" key="3">
    <source>
        <dbReference type="ARBA" id="ARBA00022837"/>
    </source>
</evidence>
<reference evidence="5" key="1">
    <citation type="submission" date="2018-06" db="EMBL/GenBank/DDBJ databases">
        <authorList>
            <person name="Zhirakovskaya E."/>
        </authorList>
    </citation>
    <scope>NUCLEOTIDE SEQUENCE</scope>
</reference>
<dbReference type="SUPFAM" id="SSF141072">
    <property type="entry name" value="CalX-like"/>
    <property type="match status" value="1"/>
</dbReference>
<dbReference type="InterPro" id="IPR038081">
    <property type="entry name" value="CalX-like_sf"/>
</dbReference>
<evidence type="ECO:0000256" key="2">
    <source>
        <dbReference type="ARBA" id="ARBA00022737"/>
    </source>
</evidence>
<sequence length="418" mass="43545">ALAPGQVFPLSIEADPVGGATLPTLSFSQAPASVIEGDANTTTNMTFTVTLSSLANGAVTVNYVTSDGTATASNSEIGDDYAISLGIITIPVTSLSATFDIAIYGDNSPESNETFNLTLSNASANVILGASTAIGTIIDDDYPERLNDTGVINCGYTSSTGTAAYTVDCAGTGVTTSTDGTISNPGNTLTLPAGQDALYGRDNLNNDDSDGLRGFSFTKLDANGNPLADQTQSYAAQPWSCVMDNHTGLIWEVKTTDKGLHDYWSTYTWYNSTGTDDSGDPGIANGGTCSDTGNCDTEKFISAVNGGATGSSNALCKTTNWRLPTTAELLSIVNNNGDSINSQVLPFIDTRFFPNAVSFIFTGGDQPTEYWTVNSSADPVTSSSAWSVFLLSGETKLMPKTSTTTVVRLVATGLTPRF</sequence>
<dbReference type="EMBL" id="UOFI01000140">
    <property type="protein sequence ID" value="VAW68887.1"/>
    <property type="molecule type" value="Genomic_DNA"/>
</dbReference>
<evidence type="ECO:0000256" key="1">
    <source>
        <dbReference type="ARBA" id="ARBA00022729"/>
    </source>
</evidence>
<keyword evidence="5" id="KW-0378">Hydrolase</keyword>
<dbReference type="GO" id="GO:0016020">
    <property type="term" value="C:membrane"/>
    <property type="evidence" value="ECO:0007669"/>
    <property type="project" value="InterPro"/>
</dbReference>
<dbReference type="AlphaFoldDB" id="A0A3B0XZY7"/>
<dbReference type="Pfam" id="PF07603">
    <property type="entry name" value="Lcl_C"/>
    <property type="match status" value="1"/>
</dbReference>
<dbReference type="GO" id="GO:0007154">
    <property type="term" value="P:cell communication"/>
    <property type="evidence" value="ECO:0007669"/>
    <property type="project" value="InterPro"/>
</dbReference>
<organism evidence="5">
    <name type="scientific">hydrothermal vent metagenome</name>
    <dbReference type="NCBI Taxonomy" id="652676"/>
    <lineage>
        <taxon>unclassified sequences</taxon>
        <taxon>metagenomes</taxon>
        <taxon>ecological metagenomes</taxon>
    </lineage>
</organism>
<proteinExistence type="predicted"/>
<dbReference type="Pfam" id="PF03160">
    <property type="entry name" value="Calx-beta"/>
    <property type="match status" value="1"/>
</dbReference>
<evidence type="ECO:0000259" key="4">
    <source>
        <dbReference type="SMART" id="SM00237"/>
    </source>
</evidence>
<name>A0A3B0XZY7_9ZZZZ</name>
<dbReference type="InterPro" id="IPR003644">
    <property type="entry name" value="Calx_beta"/>
</dbReference>
<dbReference type="EC" id="3.1.3.1" evidence="5"/>
<keyword evidence="1" id="KW-0732">Signal</keyword>
<gene>
    <name evidence="5" type="ORF">MNBD_GAMMA09-1877</name>
</gene>
<feature type="domain" description="Calx-beta" evidence="4">
    <location>
        <begin position="10"/>
        <end position="120"/>
    </location>
</feature>
<keyword evidence="2" id="KW-0677">Repeat</keyword>
<feature type="non-terminal residue" evidence="5">
    <location>
        <position position="1"/>
    </location>
</feature>
<protein>
    <submittedName>
        <fullName evidence="5">Alkaline phosphatase</fullName>
        <ecNumber evidence="5">3.1.3.1</ecNumber>
    </submittedName>
</protein>